<dbReference type="RefSeq" id="WP_054635240.1">
    <property type="nucleotide sequence ID" value="NZ_JBHSOZ010000003.1"/>
</dbReference>
<dbReference type="Proteomes" id="UP001596142">
    <property type="component" value="Unassembled WGS sequence"/>
</dbReference>
<comment type="caution">
    <text evidence="1">The sequence shown here is derived from an EMBL/GenBank/DDBJ whole genome shotgun (WGS) entry which is preliminary data.</text>
</comment>
<reference evidence="2" key="1">
    <citation type="journal article" date="2019" name="Int. J. Syst. Evol. Microbiol.">
        <title>The Global Catalogue of Microorganisms (GCM) 10K type strain sequencing project: providing services to taxonomists for standard genome sequencing and annotation.</title>
        <authorList>
            <consortium name="The Broad Institute Genomics Platform"/>
            <consortium name="The Broad Institute Genome Sequencing Center for Infectious Disease"/>
            <person name="Wu L."/>
            <person name="Ma J."/>
        </authorList>
    </citation>
    <scope>NUCLEOTIDE SEQUENCE [LARGE SCALE GENOMIC DNA]</scope>
    <source>
        <strain evidence="2">CECT 7184</strain>
    </source>
</reference>
<gene>
    <name evidence="1" type="ORF">ACFPU1_05685</name>
</gene>
<evidence type="ECO:0000313" key="2">
    <source>
        <dbReference type="Proteomes" id="UP001596142"/>
    </source>
</evidence>
<organism evidence="1 2">
    <name type="scientific">Thalassorhabdus alkalitolerans</name>
    <dbReference type="NCBI Taxonomy" id="2282697"/>
    <lineage>
        <taxon>Bacteria</taxon>
        <taxon>Bacillati</taxon>
        <taxon>Bacillota</taxon>
        <taxon>Bacilli</taxon>
        <taxon>Bacillales</taxon>
        <taxon>Bacillaceae</taxon>
        <taxon>Thalassorhabdus</taxon>
    </lineage>
</organism>
<proteinExistence type="predicted"/>
<sequence>MEEAWKRFFIYLHENHPSIHIQRKKIAGTNFLYVEAIHRQSLVEESLRKAAAYAAKGKLLTTFLTFVRMDEPSNEYVYSLRFQVPMQKRFCCGKGCVDCVRFQNGP</sequence>
<dbReference type="EMBL" id="JBHSOZ010000003">
    <property type="protein sequence ID" value="MFC5712265.1"/>
    <property type="molecule type" value="Genomic_DNA"/>
</dbReference>
<protein>
    <submittedName>
        <fullName evidence="1">Uncharacterized protein</fullName>
    </submittedName>
</protein>
<name>A0ABW0YLH8_9BACI</name>
<accession>A0ABW0YLH8</accession>
<evidence type="ECO:0000313" key="1">
    <source>
        <dbReference type="EMBL" id="MFC5712265.1"/>
    </source>
</evidence>
<keyword evidence="2" id="KW-1185">Reference proteome</keyword>